<sequence length="444" mass="49555">MIIKKKHFLMSVLLFLCLFFSLSGLVSAEWRTEDGATTYYSNGQKAVGLKTISKKKYLFDANGRLITNQITKYNGKLYVSRADGTLITGWGKYKGKTYYAASSGVLKTGLCKRNSNYYYFDPANGAMAKKAWISVGKKTYYFSSNGKAVRNKVTTINKNKYYFNSKGELQKGLQRIGKYYYVFGATTGKMLSGSIKYGKFYYYLNPKTGRAITNTWKKIKGARYYYNSMGRRQTGWLVLGSKKYYLDPARRGAMATGTKKINGKTYTFGKNGYVTYNSSSNIVIQVNRKKCVVTIYDNGVPVKAMACSVGRSGHETPVGVFTIKDHLAWAMLDGPSLGQYSSHFLPEYLFHSVPMHTLSRNPYKVEANDYNNLGKPASAGCVRLCIADAKWIYYNVPVGSTVVISDNAPTPLGKPTPVRMPKRSVGADPTDDFKNPAGYDVTIK</sequence>
<dbReference type="EMBL" id="JAOQKE010000004">
    <property type="protein sequence ID" value="MCU6724783.1"/>
    <property type="molecule type" value="Genomic_DNA"/>
</dbReference>
<dbReference type="Pfam" id="PF03734">
    <property type="entry name" value="YkuD"/>
    <property type="match status" value="1"/>
</dbReference>
<accession>A0ABT2SJU0</accession>
<evidence type="ECO:0000256" key="4">
    <source>
        <dbReference type="ARBA" id="ARBA00022960"/>
    </source>
</evidence>
<dbReference type="Proteomes" id="UP001652338">
    <property type="component" value="Unassembled WGS sequence"/>
</dbReference>
<keyword evidence="6 7" id="KW-0961">Cell wall biogenesis/degradation</keyword>
<reference evidence="11 12" key="1">
    <citation type="journal article" date="2021" name="ISME Commun">
        <title>Automated analysis of genomic sequences facilitates high-throughput and comprehensive description of bacteria.</title>
        <authorList>
            <person name="Hitch T.C.A."/>
        </authorList>
    </citation>
    <scope>NUCLEOTIDE SEQUENCE [LARGE SCALE GENOMIC DNA]</scope>
    <source>
        <strain evidence="11 12">Sanger_29</strain>
    </source>
</reference>
<dbReference type="Pfam" id="PF19127">
    <property type="entry name" value="Choline_bind_3"/>
    <property type="match status" value="2"/>
</dbReference>
<dbReference type="SUPFAM" id="SSF69360">
    <property type="entry name" value="Cell wall binding repeat"/>
    <property type="match status" value="2"/>
</dbReference>
<keyword evidence="5 7" id="KW-0573">Peptidoglycan synthesis</keyword>
<feature type="region of interest" description="Disordered" evidence="8">
    <location>
        <begin position="411"/>
        <end position="444"/>
    </location>
</feature>
<dbReference type="Gene3D" id="2.40.440.10">
    <property type="entry name" value="L,D-transpeptidase catalytic domain-like"/>
    <property type="match status" value="1"/>
</dbReference>
<evidence type="ECO:0000259" key="10">
    <source>
        <dbReference type="PROSITE" id="PS52029"/>
    </source>
</evidence>
<keyword evidence="4 7" id="KW-0133">Cell shape</keyword>
<feature type="signal peptide" evidence="9">
    <location>
        <begin position="1"/>
        <end position="28"/>
    </location>
</feature>
<dbReference type="Pfam" id="PF01473">
    <property type="entry name" value="Choline_bind_1"/>
    <property type="match status" value="1"/>
</dbReference>
<dbReference type="Gene3D" id="2.10.270.10">
    <property type="entry name" value="Cholin Binding"/>
    <property type="match status" value="3"/>
</dbReference>
<dbReference type="PANTHER" id="PTHR30582">
    <property type="entry name" value="L,D-TRANSPEPTIDASE"/>
    <property type="match status" value="1"/>
</dbReference>
<keyword evidence="9" id="KW-0732">Signal</keyword>
<dbReference type="RefSeq" id="WP_262654221.1">
    <property type="nucleotide sequence ID" value="NZ_JAOQKE010000004.1"/>
</dbReference>
<evidence type="ECO:0000256" key="9">
    <source>
        <dbReference type="SAM" id="SignalP"/>
    </source>
</evidence>
<evidence type="ECO:0000256" key="1">
    <source>
        <dbReference type="ARBA" id="ARBA00004752"/>
    </source>
</evidence>
<protein>
    <submittedName>
        <fullName evidence="11">L,D-transpeptidase family protein</fullName>
    </submittedName>
</protein>
<keyword evidence="2" id="KW-0808">Transferase</keyword>
<dbReference type="PROSITE" id="PS52029">
    <property type="entry name" value="LD_TPASE"/>
    <property type="match status" value="1"/>
</dbReference>
<name>A0ABT2SJU0_9FIRM</name>
<evidence type="ECO:0000313" key="12">
    <source>
        <dbReference type="Proteomes" id="UP001652338"/>
    </source>
</evidence>
<evidence type="ECO:0000256" key="3">
    <source>
        <dbReference type="ARBA" id="ARBA00022737"/>
    </source>
</evidence>
<evidence type="ECO:0000256" key="5">
    <source>
        <dbReference type="ARBA" id="ARBA00022984"/>
    </source>
</evidence>
<evidence type="ECO:0000256" key="7">
    <source>
        <dbReference type="PROSITE-ProRule" id="PRU01373"/>
    </source>
</evidence>
<keyword evidence="12" id="KW-1185">Reference proteome</keyword>
<feature type="active site" description="Nucleophile" evidence="7">
    <location>
        <position position="381"/>
    </location>
</feature>
<dbReference type="PANTHER" id="PTHR30582:SF2">
    <property type="entry name" value="L,D-TRANSPEPTIDASE YCIB-RELATED"/>
    <property type="match status" value="1"/>
</dbReference>
<comment type="caution">
    <text evidence="11">The sequence shown here is derived from an EMBL/GenBank/DDBJ whole genome shotgun (WGS) entry which is preliminary data.</text>
</comment>
<proteinExistence type="predicted"/>
<organism evidence="11 12">
    <name type="scientific">Muricoprocola aceti</name>
    <dbReference type="NCBI Taxonomy" id="2981772"/>
    <lineage>
        <taxon>Bacteria</taxon>
        <taxon>Bacillati</taxon>
        <taxon>Bacillota</taxon>
        <taxon>Clostridia</taxon>
        <taxon>Lachnospirales</taxon>
        <taxon>Lachnospiraceae</taxon>
        <taxon>Muricoprocola</taxon>
    </lineage>
</organism>
<evidence type="ECO:0000256" key="8">
    <source>
        <dbReference type="SAM" id="MobiDB-lite"/>
    </source>
</evidence>
<evidence type="ECO:0000313" key="11">
    <source>
        <dbReference type="EMBL" id="MCU6724783.1"/>
    </source>
</evidence>
<dbReference type="SUPFAM" id="SSF141523">
    <property type="entry name" value="L,D-transpeptidase catalytic domain-like"/>
    <property type="match status" value="1"/>
</dbReference>
<comment type="pathway">
    <text evidence="1 7">Cell wall biogenesis; peptidoglycan biosynthesis.</text>
</comment>
<dbReference type="InterPro" id="IPR005490">
    <property type="entry name" value="LD_TPept_cat_dom"/>
</dbReference>
<keyword evidence="3" id="KW-0677">Repeat</keyword>
<evidence type="ECO:0000256" key="6">
    <source>
        <dbReference type="ARBA" id="ARBA00023316"/>
    </source>
</evidence>
<dbReference type="InterPro" id="IPR050979">
    <property type="entry name" value="LD-transpeptidase"/>
</dbReference>
<dbReference type="InterPro" id="IPR018337">
    <property type="entry name" value="Cell_wall/Cho-bd_repeat"/>
</dbReference>
<gene>
    <name evidence="11" type="ORF">OCV47_05360</name>
</gene>
<feature type="chain" id="PRO_5046585556" evidence="9">
    <location>
        <begin position="29"/>
        <end position="444"/>
    </location>
</feature>
<dbReference type="InterPro" id="IPR038063">
    <property type="entry name" value="Transpep_catalytic_dom"/>
</dbReference>
<feature type="active site" description="Proton donor/acceptor" evidence="7">
    <location>
        <position position="351"/>
    </location>
</feature>
<evidence type="ECO:0000256" key="2">
    <source>
        <dbReference type="ARBA" id="ARBA00022679"/>
    </source>
</evidence>
<feature type="domain" description="L,D-TPase catalytic" evidence="10">
    <location>
        <begin position="282"/>
        <end position="405"/>
    </location>
</feature>
<dbReference type="CDD" id="cd16913">
    <property type="entry name" value="YkuD_like"/>
    <property type="match status" value="1"/>
</dbReference>